<reference evidence="3" key="1">
    <citation type="journal article" date="2019" name="Int. J. Syst. Evol. Microbiol.">
        <title>The Global Catalogue of Microorganisms (GCM) 10K type strain sequencing project: providing services to taxonomists for standard genome sequencing and annotation.</title>
        <authorList>
            <consortium name="The Broad Institute Genomics Platform"/>
            <consortium name="The Broad Institute Genome Sequencing Center for Infectious Disease"/>
            <person name="Wu L."/>
            <person name="Ma J."/>
        </authorList>
    </citation>
    <scope>NUCLEOTIDE SEQUENCE [LARGE SCALE GENOMIC DNA]</scope>
    <source>
        <strain evidence="3">CGMCC 1.10106</strain>
    </source>
</reference>
<accession>A0ABQ1GHX0</accession>
<dbReference type="Proteomes" id="UP000618591">
    <property type="component" value="Unassembled WGS sequence"/>
</dbReference>
<dbReference type="EMBL" id="BMDW01000006">
    <property type="protein sequence ID" value="GGA44053.1"/>
    <property type="molecule type" value="Genomic_DNA"/>
</dbReference>
<dbReference type="RefSeq" id="WP_188446035.1">
    <property type="nucleotide sequence ID" value="NZ_BMDW01000006.1"/>
</dbReference>
<gene>
    <name evidence="2" type="ORF">GCM10011395_12820</name>
</gene>
<protein>
    <submittedName>
        <fullName evidence="2">Uncharacterized protein</fullName>
    </submittedName>
</protein>
<feature type="chain" id="PRO_5046848906" evidence="1">
    <location>
        <begin position="24"/>
        <end position="321"/>
    </location>
</feature>
<keyword evidence="3" id="KW-1185">Reference proteome</keyword>
<proteinExistence type="predicted"/>
<comment type="caution">
    <text evidence="2">The sequence shown here is derived from an EMBL/GenBank/DDBJ whole genome shotgun (WGS) entry which is preliminary data.</text>
</comment>
<evidence type="ECO:0000313" key="3">
    <source>
        <dbReference type="Proteomes" id="UP000618591"/>
    </source>
</evidence>
<sequence>MIGALKRIGGAVAMAALGSLASAQTYQTYGVHNDPKASPCQSADCRYPRAPGTPADPVYPTYWSAKWTMYRVFNHYQTYGPPYRGRPPMPLRPGIDYEISYGATYYDSTWRGRSGAGAMMEHYDRRCLPIFPISNHFTCSFISLGDTAFFVTYPQDRPQGMPPVCLFSPVNHPPRRDFIAHLPYSAGDSARIGAHGQGYSFWIAADGGKVVQTGASPDRTADQAILFGYGFQADARGKQVPQSFYFSGYPLAPANAPIVSQNYTSFAAVRPDPAKTWRLVSGLDPATLPACHLFAPASGVKALAPGKTAPTWGDIGTWRKR</sequence>
<keyword evidence="1" id="KW-0732">Signal</keyword>
<evidence type="ECO:0000256" key="1">
    <source>
        <dbReference type="SAM" id="SignalP"/>
    </source>
</evidence>
<name>A0ABQ1GHX0_9SPHN</name>
<feature type="signal peptide" evidence="1">
    <location>
        <begin position="1"/>
        <end position="23"/>
    </location>
</feature>
<organism evidence="2 3">
    <name type="scientific">Sphingomonas psychrolutea</name>
    <dbReference type="NCBI Taxonomy" id="1259676"/>
    <lineage>
        <taxon>Bacteria</taxon>
        <taxon>Pseudomonadati</taxon>
        <taxon>Pseudomonadota</taxon>
        <taxon>Alphaproteobacteria</taxon>
        <taxon>Sphingomonadales</taxon>
        <taxon>Sphingomonadaceae</taxon>
        <taxon>Sphingomonas</taxon>
    </lineage>
</organism>
<evidence type="ECO:0000313" key="2">
    <source>
        <dbReference type="EMBL" id="GGA44053.1"/>
    </source>
</evidence>